<proteinExistence type="predicted"/>
<protein>
    <submittedName>
        <fullName evidence="2">Uncharacterized protein</fullName>
    </submittedName>
</protein>
<organism evidence="2">
    <name type="scientific">Cacopsylla melanoneura</name>
    <dbReference type="NCBI Taxonomy" id="428564"/>
    <lineage>
        <taxon>Eukaryota</taxon>
        <taxon>Metazoa</taxon>
        <taxon>Ecdysozoa</taxon>
        <taxon>Arthropoda</taxon>
        <taxon>Hexapoda</taxon>
        <taxon>Insecta</taxon>
        <taxon>Pterygota</taxon>
        <taxon>Neoptera</taxon>
        <taxon>Paraneoptera</taxon>
        <taxon>Hemiptera</taxon>
        <taxon>Sternorrhyncha</taxon>
        <taxon>Psylloidea</taxon>
        <taxon>Psyllidae</taxon>
        <taxon>Psyllinae</taxon>
        <taxon>Cacopsylla</taxon>
    </lineage>
</organism>
<name>A0A8D8QMH5_9HEMI</name>
<evidence type="ECO:0000256" key="1">
    <source>
        <dbReference type="SAM" id="SignalP"/>
    </source>
</evidence>
<keyword evidence="1" id="KW-0732">Signal</keyword>
<dbReference type="EMBL" id="HBUF01087451">
    <property type="protein sequence ID" value="CAG6634733.1"/>
    <property type="molecule type" value="Transcribed_RNA"/>
</dbReference>
<sequence length="166" mass="19201">MSLDCLLLMLLLASSFYTLKSDTQETGPKTLKEANRKDRHAIVPLDLARKHNVLGLRRIRRALSPKRRKAALRRKKMEERRALKARLASATPSTTTEEPPWRQNMSRMQKIIDQMCDAWMEGLNESTEEVVLDKKNMTAQLKSLVVLTRDDGKKKEEDMSDPNDYF</sequence>
<evidence type="ECO:0000313" key="2">
    <source>
        <dbReference type="EMBL" id="CAG6634734.1"/>
    </source>
</evidence>
<dbReference type="AlphaFoldDB" id="A0A8D8QMH5"/>
<feature type="signal peptide" evidence="1">
    <location>
        <begin position="1"/>
        <end position="21"/>
    </location>
</feature>
<reference evidence="2" key="1">
    <citation type="submission" date="2021-05" db="EMBL/GenBank/DDBJ databases">
        <authorList>
            <person name="Alioto T."/>
            <person name="Alioto T."/>
            <person name="Gomez Garrido J."/>
        </authorList>
    </citation>
    <scope>NUCLEOTIDE SEQUENCE</scope>
</reference>
<dbReference type="EMBL" id="HBUF01087452">
    <property type="protein sequence ID" value="CAG6634734.1"/>
    <property type="molecule type" value="Transcribed_RNA"/>
</dbReference>
<accession>A0A8D8QMH5</accession>
<feature type="chain" id="PRO_5035638749" evidence="1">
    <location>
        <begin position="22"/>
        <end position="166"/>
    </location>
</feature>
<dbReference type="EMBL" id="HBUF01087453">
    <property type="protein sequence ID" value="CAG6634735.1"/>
    <property type="molecule type" value="Transcribed_RNA"/>
</dbReference>